<reference evidence="6" key="1">
    <citation type="submission" date="2024-04" db="EMBL/GenBank/DDBJ databases">
        <title>Salinicola lusitanus LLJ914,a marine bacterium isolated from the Okinawa Trough.</title>
        <authorList>
            <person name="Li J."/>
        </authorList>
    </citation>
    <scope>NUCLEOTIDE SEQUENCE [LARGE SCALE GENOMIC DNA]</scope>
</reference>
<dbReference type="GO" id="GO:0005737">
    <property type="term" value="C:cytoplasm"/>
    <property type="evidence" value="ECO:0007669"/>
    <property type="project" value="TreeGrafter"/>
</dbReference>
<dbReference type="InterPro" id="IPR040396">
    <property type="entry name" value="PAIP2-like"/>
</dbReference>
<comment type="caution">
    <text evidence="5">The sequence shown here is derived from an EMBL/GenBank/DDBJ whole genome shotgun (WGS) entry which is preliminary data.</text>
</comment>
<dbReference type="PANTHER" id="PTHR13154">
    <property type="entry name" value="POLYADENYLATE-BINDING PROTEIN-INTERACTING PROTEIN 2"/>
    <property type="match status" value="1"/>
</dbReference>
<name>A0AAW0PGD4_9GOBI</name>
<evidence type="ECO:0008006" key="7">
    <source>
        <dbReference type="Google" id="ProtNLM"/>
    </source>
</evidence>
<feature type="region of interest" description="Disordered" evidence="4">
    <location>
        <begin position="1"/>
        <end position="26"/>
    </location>
</feature>
<keyword evidence="6" id="KW-1185">Reference proteome</keyword>
<evidence type="ECO:0000313" key="5">
    <source>
        <dbReference type="EMBL" id="KAK7916238.1"/>
    </source>
</evidence>
<dbReference type="Proteomes" id="UP001460270">
    <property type="component" value="Unassembled WGS sequence"/>
</dbReference>
<dbReference type="EMBL" id="JBBPFD010000008">
    <property type="protein sequence ID" value="KAK7916238.1"/>
    <property type="molecule type" value="Genomic_DNA"/>
</dbReference>
<dbReference type="GO" id="GO:0045947">
    <property type="term" value="P:negative regulation of translational initiation"/>
    <property type="evidence" value="ECO:0007669"/>
    <property type="project" value="InterPro"/>
</dbReference>
<dbReference type="PANTHER" id="PTHR13154:SF6">
    <property type="entry name" value="GEO05078P1"/>
    <property type="match status" value="1"/>
</dbReference>
<gene>
    <name evidence="5" type="ORF">WMY93_011999</name>
</gene>
<dbReference type="GO" id="GO:0000900">
    <property type="term" value="F:mRNA regulatory element binding translation repressor activity"/>
    <property type="evidence" value="ECO:0007669"/>
    <property type="project" value="InterPro"/>
</dbReference>
<evidence type="ECO:0000256" key="3">
    <source>
        <dbReference type="ARBA" id="ARBA00022845"/>
    </source>
</evidence>
<protein>
    <recommendedName>
        <fullName evidence="7">Ataxin-2 C-terminal domain-containing protein</fullName>
    </recommendedName>
</protein>
<dbReference type="Pfam" id="PF07145">
    <property type="entry name" value="PAM2"/>
    <property type="match status" value="1"/>
</dbReference>
<accession>A0AAW0PGD4</accession>
<evidence type="ECO:0000256" key="4">
    <source>
        <dbReference type="SAM" id="MobiDB-lite"/>
    </source>
</evidence>
<evidence type="ECO:0000256" key="1">
    <source>
        <dbReference type="ARBA" id="ARBA00006858"/>
    </source>
</evidence>
<proteinExistence type="inferred from homology"/>
<sequence length="188" mass="21856">MQQAALSREQMKVKRRRRTNGLAGERDVSAVNKQGRHYAVVTLLEQRTRKVCPARGFSHSIQLLFQVRMTISNHMPLGEPLILELEENPFAEYMWMENEEEFDRQVEEELWEQDFIESCFNQMLEEEQWEWFIPSRDLPQGSAPYSLIESCTQTEGFHSAHGPSDIVLQSSLNPNAKEFTPGIQSHVM</sequence>
<comment type="similarity">
    <text evidence="1">Belongs to the PAIP2 family.</text>
</comment>
<evidence type="ECO:0000256" key="2">
    <source>
        <dbReference type="ARBA" id="ARBA00022843"/>
    </source>
</evidence>
<dbReference type="InterPro" id="IPR009818">
    <property type="entry name" value="PAM2_motif"/>
</dbReference>
<evidence type="ECO:0000313" key="6">
    <source>
        <dbReference type="Proteomes" id="UP001460270"/>
    </source>
</evidence>
<keyword evidence="2" id="KW-0832">Ubl conjugation</keyword>
<dbReference type="AlphaFoldDB" id="A0AAW0PGD4"/>
<keyword evidence="3" id="KW-0810">Translation regulation</keyword>
<organism evidence="5 6">
    <name type="scientific">Mugilogobius chulae</name>
    <name type="common">yellowstripe goby</name>
    <dbReference type="NCBI Taxonomy" id="88201"/>
    <lineage>
        <taxon>Eukaryota</taxon>
        <taxon>Metazoa</taxon>
        <taxon>Chordata</taxon>
        <taxon>Craniata</taxon>
        <taxon>Vertebrata</taxon>
        <taxon>Euteleostomi</taxon>
        <taxon>Actinopterygii</taxon>
        <taxon>Neopterygii</taxon>
        <taxon>Teleostei</taxon>
        <taxon>Neoteleostei</taxon>
        <taxon>Acanthomorphata</taxon>
        <taxon>Gobiaria</taxon>
        <taxon>Gobiiformes</taxon>
        <taxon>Gobioidei</taxon>
        <taxon>Gobiidae</taxon>
        <taxon>Gobionellinae</taxon>
        <taxon>Mugilogobius</taxon>
    </lineage>
</organism>